<dbReference type="EMBL" id="JACHMN010000002">
    <property type="protein sequence ID" value="MBB5868837.1"/>
    <property type="molecule type" value="Genomic_DNA"/>
</dbReference>
<keyword evidence="3" id="KW-0802">TPR repeat</keyword>
<dbReference type="GO" id="GO:0043531">
    <property type="term" value="F:ADP binding"/>
    <property type="evidence" value="ECO:0007669"/>
    <property type="project" value="InterPro"/>
</dbReference>
<gene>
    <name evidence="6" type="ORF">F4553_002216</name>
</gene>
<dbReference type="InterPro" id="IPR027417">
    <property type="entry name" value="P-loop_NTPase"/>
</dbReference>
<dbReference type="GO" id="GO:0003677">
    <property type="term" value="F:DNA binding"/>
    <property type="evidence" value="ECO:0007669"/>
    <property type="project" value="UniProtKB-UniRule"/>
</dbReference>
<dbReference type="SUPFAM" id="SSF52540">
    <property type="entry name" value="P-loop containing nucleoside triphosphate hydrolases"/>
    <property type="match status" value="1"/>
</dbReference>
<dbReference type="InterPro" id="IPR036388">
    <property type="entry name" value="WH-like_DNA-bd_sf"/>
</dbReference>
<dbReference type="PROSITE" id="PS51755">
    <property type="entry name" value="OMPR_PHOB"/>
    <property type="match status" value="1"/>
</dbReference>
<dbReference type="GO" id="GO:0000160">
    <property type="term" value="P:phosphorelay signal transduction system"/>
    <property type="evidence" value="ECO:0007669"/>
    <property type="project" value="InterPro"/>
</dbReference>
<proteinExistence type="inferred from homology"/>
<dbReference type="SMART" id="SM00028">
    <property type="entry name" value="TPR"/>
    <property type="match status" value="5"/>
</dbReference>
<dbReference type="InterPro" id="IPR019734">
    <property type="entry name" value="TPR_rpt"/>
</dbReference>
<dbReference type="InterPro" id="IPR011990">
    <property type="entry name" value="TPR-like_helical_dom_sf"/>
</dbReference>
<accession>A0A841BI90</accession>
<evidence type="ECO:0000256" key="2">
    <source>
        <dbReference type="ARBA" id="ARBA00023125"/>
    </source>
</evidence>
<dbReference type="PANTHER" id="PTHR47691">
    <property type="entry name" value="REGULATOR-RELATED"/>
    <property type="match status" value="1"/>
</dbReference>
<evidence type="ECO:0000256" key="4">
    <source>
        <dbReference type="PROSITE-ProRule" id="PRU01091"/>
    </source>
</evidence>
<feature type="DNA-binding region" description="OmpR/PhoB-type" evidence="4">
    <location>
        <begin position="1"/>
        <end position="87"/>
    </location>
</feature>
<keyword evidence="2 4" id="KW-0238">DNA-binding</keyword>
<dbReference type="CDD" id="cd15831">
    <property type="entry name" value="BTAD"/>
    <property type="match status" value="1"/>
</dbReference>
<evidence type="ECO:0000256" key="3">
    <source>
        <dbReference type="PROSITE-ProRule" id="PRU00339"/>
    </source>
</evidence>
<dbReference type="Pfam" id="PF00486">
    <property type="entry name" value="Trans_reg_C"/>
    <property type="match status" value="1"/>
</dbReference>
<evidence type="ECO:0000313" key="7">
    <source>
        <dbReference type="Proteomes" id="UP000587527"/>
    </source>
</evidence>
<dbReference type="Gene3D" id="3.40.50.300">
    <property type="entry name" value="P-loop containing nucleotide triphosphate hydrolases"/>
    <property type="match status" value="1"/>
</dbReference>
<dbReference type="Gene3D" id="1.10.10.10">
    <property type="entry name" value="Winged helix-like DNA-binding domain superfamily/Winged helix DNA-binding domain"/>
    <property type="match status" value="1"/>
</dbReference>
<dbReference type="AlphaFoldDB" id="A0A841BI90"/>
<comment type="similarity">
    <text evidence="1">Belongs to the AfsR/DnrI/RedD regulatory family.</text>
</comment>
<dbReference type="InterPro" id="IPR001867">
    <property type="entry name" value="OmpR/PhoB-type_DNA-bd"/>
</dbReference>
<dbReference type="PRINTS" id="PR00364">
    <property type="entry name" value="DISEASERSIST"/>
</dbReference>
<dbReference type="SUPFAM" id="SSF46894">
    <property type="entry name" value="C-terminal effector domain of the bipartite response regulators"/>
    <property type="match status" value="1"/>
</dbReference>
<evidence type="ECO:0000256" key="1">
    <source>
        <dbReference type="ARBA" id="ARBA00005820"/>
    </source>
</evidence>
<dbReference type="Pfam" id="PF13401">
    <property type="entry name" value="AAA_22"/>
    <property type="match status" value="1"/>
</dbReference>
<dbReference type="SMART" id="SM00382">
    <property type="entry name" value="AAA"/>
    <property type="match status" value="1"/>
</dbReference>
<dbReference type="PROSITE" id="PS50005">
    <property type="entry name" value="TPR"/>
    <property type="match status" value="1"/>
</dbReference>
<keyword evidence="7" id="KW-1185">Reference proteome</keyword>
<dbReference type="InterPro" id="IPR003593">
    <property type="entry name" value="AAA+_ATPase"/>
</dbReference>
<organism evidence="6 7">
    <name type="scientific">Allocatelliglobosispora scoriae</name>
    <dbReference type="NCBI Taxonomy" id="643052"/>
    <lineage>
        <taxon>Bacteria</taxon>
        <taxon>Bacillati</taxon>
        <taxon>Actinomycetota</taxon>
        <taxon>Actinomycetes</taxon>
        <taxon>Micromonosporales</taxon>
        <taxon>Micromonosporaceae</taxon>
        <taxon>Allocatelliglobosispora</taxon>
    </lineage>
</organism>
<dbReference type="Proteomes" id="UP000587527">
    <property type="component" value="Unassembled WGS sequence"/>
</dbReference>
<dbReference type="Pfam" id="PF03704">
    <property type="entry name" value="BTAD"/>
    <property type="match status" value="1"/>
</dbReference>
<dbReference type="RefSeq" id="WP_184835063.1">
    <property type="nucleotide sequence ID" value="NZ_JACHMN010000002.1"/>
</dbReference>
<comment type="caution">
    <text evidence="6">The sequence shown here is derived from an EMBL/GenBank/DDBJ whole genome shotgun (WGS) entry which is preliminary data.</text>
</comment>
<evidence type="ECO:0000259" key="5">
    <source>
        <dbReference type="PROSITE" id="PS51755"/>
    </source>
</evidence>
<dbReference type="SMART" id="SM01043">
    <property type="entry name" value="BTAD"/>
    <property type="match status" value="1"/>
</dbReference>
<dbReference type="GO" id="GO:0006355">
    <property type="term" value="P:regulation of DNA-templated transcription"/>
    <property type="evidence" value="ECO:0007669"/>
    <property type="project" value="InterPro"/>
</dbReference>
<dbReference type="Gene3D" id="1.25.40.10">
    <property type="entry name" value="Tetratricopeptide repeat domain"/>
    <property type="match status" value="2"/>
</dbReference>
<dbReference type="InterPro" id="IPR005158">
    <property type="entry name" value="BTAD"/>
</dbReference>
<sequence>MLVRLLGPLDVFAEGVSRPVTGARRRALLAVLALRAGHVVSVERLAEIVWGGAVTANTLQRHISHLRGVLPDPSAVVAHPPGYVLTADTDAAEAERLIEQANRTGDPFATAAMLRAALQLWRDRALVDVDGSTWLEAESDRLEELRGTASRALLQARIDLGEHAEVLPDLQALAVERPFDEVLQHQLMLALYRSGRQSEALAAYRQVRANLTDQLGIDPGQPLRELESQILRQDRALNWSDSPSQRIVPAQLPPAVPGFVGRASTLDRLDHLLLGEQAVVILSGTPGVGKTALAVHWAHRAADRFPDGQVYADLRGFDPSSPPADSTEVLHGLLESFGAQVPADPAMRESRWRSLLAGRRVLLVLDNAHDAAQVRPLLPGTPGCAVLVTGRLSLTALVATHNARSVPVELLPPDEARQLLIARLGADRVAAEPAAVDAIIDRCARLPLALAVVAARAVTRPARPLSGLAAELGDDTRMLDVLHAGDPTTDVRAVFSWSYRALSDPAARLYRLLGCHPGPDITRMAAASLAGLPAESTGASLTELCDAYLLREEPSGRYAQHDLMRAHAAELAAAAPEPAAVHRLLDHYLRTAAAAAQALITHRDPGGLPPPAPAVRPEPIADHDSALAWFTAERHVLLAVQTLAHTEGFDTHAWQLGWATSTFLNWRGHWTDRTRVWRTALASALRLGDSRAEAICNRGIAWCFMRLGRLTDAETHLRRARELFHHRADSIGEADTVIDLGRLFTDAHDLPAAADYVSQALRLYEMCGHTAGQAFAWGNTGWIQTLQGDHTNAITSSRRAIGLYQRAGNREGVASSWHSIGHAHHCLGEYREAVRSYRRARELFNALGDLFSEASALSELGEALIAAGDPDAAAEARRSAALLLEGLRT</sequence>
<feature type="domain" description="OmpR/PhoB-type" evidence="5">
    <location>
        <begin position="1"/>
        <end position="87"/>
    </location>
</feature>
<name>A0A841BI90_9ACTN</name>
<evidence type="ECO:0000313" key="6">
    <source>
        <dbReference type="EMBL" id="MBB5868837.1"/>
    </source>
</evidence>
<dbReference type="PANTHER" id="PTHR47691:SF3">
    <property type="entry name" value="HTH-TYPE TRANSCRIPTIONAL REGULATOR RV0890C-RELATED"/>
    <property type="match status" value="1"/>
</dbReference>
<dbReference type="InterPro" id="IPR016032">
    <property type="entry name" value="Sig_transdc_resp-reg_C-effctor"/>
</dbReference>
<dbReference type="SMART" id="SM00862">
    <property type="entry name" value="Trans_reg_C"/>
    <property type="match status" value="1"/>
</dbReference>
<dbReference type="InterPro" id="IPR049945">
    <property type="entry name" value="AAA_22"/>
</dbReference>
<reference evidence="6 7" key="1">
    <citation type="submission" date="2020-08" db="EMBL/GenBank/DDBJ databases">
        <title>Sequencing the genomes of 1000 actinobacteria strains.</title>
        <authorList>
            <person name="Klenk H.-P."/>
        </authorList>
    </citation>
    <scope>NUCLEOTIDE SEQUENCE [LARGE SCALE GENOMIC DNA]</scope>
    <source>
        <strain evidence="6 7">DSM 45362</strain>
    </source>
</reference>
<dbReference type="Pfam" id="PF13424">
    <property type="entry name" value="TPR_12"/>
    <property type="match status" value="2"/>
</dbReference>
<dbReference type="SUPFAM" id="SSF48452">
    <property type="entry name" value="TPR-like"/>
    <property type="match status" value="2"/>
</dbReference>
<feature type="repeat" description="TPR" evidence="3">
    <location>
        <begin position="814"/>
        <end position="847"/>
    </location>
</feature>
<protein>
    <submittedName>
        <fullName evidence="6">DNA-binding SARP family transcriptional activator</fullName>
    </submittedName>
</protein>